<dbReference type="SUPFAM" id="SSF51556">
    <property type="entry name" value="Metallo-dependent hydrolases"/>
    <property type="match status" value="1"/>
</dbReference>
<keyword evidence="11" id="KW-1185">Reference proteome</keyword>
<proteinExistence type="inferred from homology"/>
<dbReference type="InterPro" id="IPR014311">
    <property type="entry name" value="Guanine_deaminase"/>
</dbReference>
<dbReference type="PANTHER" id="PTHR11271">
    <property type="entry name" value="GUANINE DEAMINASE"/>
    <property type="match status" value="1"/>
</dbReference>
<evidence type="ECO:0000256" key="6">
    <source>
        <dbReference type="ARBA" id="ARBA00022833"/>
    </source>
</evidence>
<dbReference type="KEGG" id="lpav:PLANPX_4024"/>
<dbReference type="GO" id="GO:0005829">
    <property type="term" value="C:cytosol"/>
    <property type="evidence" value="ECO:0007669"/>
    <property type="project" value="TreeGrafter"/>
</dbReference>
<keyword evidence="6 8" id="KW-0862">Zinc</keyword>
<dbReference type="Proteomes" id="UP000326837">
    <property type="component" value="Chromosome"/>
</dbReference>
<dbReference type="NCBIfam" id="TIGR02967">
    <property type="entry name" value="guan_deamin"/>
    <property type="match status" value="1"/>
</dbReference>
<evidence type="ECO:0000256" key="8">
    <source>
        <dbReference type="RuleBase" id="RU366009"/>
    </source>
</evidence>
<dbReference type="GO" id="GO:0006147">
    <property type="term" value="P:guanine catabolic process"/>
    <property type="evidence" value="ECO:0007669"/>
    <property type="project" value="UniProtKB-UniRule"/>
</dbReference>
<evidence type="ECO:0000259" key="9">
    <source>
        <dbReference type="Pfam" id="PF01979"/>
    </source>
</evidence>
<dbReference type="Gene3D" id="3.20.20.140">
    <property type="entry name" value="Metal-dependent hydrolases"/>
    <property type="match status" value="1"/>
</dbReference>
<comment type="function">
    <text evidence="8">Catalyzes the hydrolytic deamination of guanine, producing xanthine and ammonia.</text>
</comment>
<comment type="catalytic activity">
    <reaction evidence="8">
        <text>guanine + H2O + H(+) = xanthine + NH4(+)</text>
        <dbReference type="Rhea" id="RHEA:14665"/>
        <dbReference type="ChEBI" id="CHEBI:15377"/>
        <dbReference type="ChEBI" id="CHEBI:15378"/>
        <dbReference type="ChEBI" id="CHEBI:16235"/>
        <dbReference type="ChEBI" id="CHEBI:17712"/>
        <dbReference type="ChEBI" id="CHEBI:28938"/>
        <dbReference type="EC" id="3.5.4.3"/>
    </reaction>
</comment>
<evidence type="ECO:0000256" key="2">
    <source>
        <dbReference type="ARBA" id="ARBA00006745"/>
    </source>
</evidence>
<dbReference type="NCBIfam" id="NF006679">
    <property type="entry name" value="PRK09228.1"/>
    <property type="match status" value="1"/>
</dbReference>
<dbReference type="EMBL" id="AP021861">
    <property type="protein sequence ID" value="BBO34412.1"/>
    <property type="molecule type" value="Genomic_DNA"/>
</dbReference>
<evidence type="ECO:0000256" key="3">
    <source>
        <dbReference type="ARBA" id="ARBA00012781"/>
    </source>
</evidence>
<dbReference type="InterPro" id="IPR051607">
    <property type="entry name" value="Metallo-dep_hydrolases"/>
</dbReference>
<evidence type="ECO:0000256" key="5">
    <source>
        <dbReference type="ARBA" id="ARBA00022801"/>
    </source>
</evidence>
<protein>
    <recommendedName>
        <fullName evidence="3 7">Guanine deaminase</fullName>
        <shortName evidence="8">Guanase</shortName>
        <ecNumber evidence="3 7">3.5.4.3</ecNumber>
    </recommendedName>
    <alternativeName>
        <fullName evidence="8">Guanine aminohydrolase</fullName>
    </alternativeName>
</protein>
<keyword evidence="4 8" id="KW-0479">Metal-binding</keyword>
<accession>A0A5K7XEG8</accession>
<comment type="pathway">
    <text evidence="1 8">Purine metabolism; guanine degradation; xanthine from guanine: step 1/1.</text>
</comment>
<dbReference type="InterPro" id="IPR011059">
    <property type="entry name" value="Metal-dep_hydrolase_composite"/>
</dbReference>
<dbReference type="PANTHER" id="PTHR11271:SF6">
    <property type="entry name" value="GUANINE DEAMINASE"/>
    <property type="match status" value="1"/>
</dbReference>
<feature type="domain" description="Amidohydrolase-related" evidence="9">
    <location>
        <begin position="71"/>
        <end position="460"/>
    </location>
</feature>
<evidence type="ECO:0000313" key="11">
    <source>
        <dbReference type="Proteomes" id="UP000326837"/>
    </source>
</evidence>
<dbReference type="InterPro" id="IPR032466">
    <property type="entry name" value="Metal_Hydrolase"/>
</dbReference>
<evidence type="ECO:0000256" key="1">
    <source>
        <dbReference type="ARBA" id="ARBA00004984"/>
    </source>
</evidence>
<dbReference type="GO" id="GO:0008892">
    <property type="term" value="F:guanine deaminase activity"/>
    <property type="evidence" value="ECO:0007669"/>
    <property type="project" value="UniProtKB-UniRule"/>
</dbReference>
<dbReference type="Gene3D" id="2.30.40.10">
    <property type="entry name" value="Urease, subunit C, domain 1"/>
    <property type="match status" value="1"/>
</dbReference>
<dbReference type="AlphaFoldDB" id="A0A5K7XEG8"/>
<dbReference type="Pfam" id="PF01979">
    <property type="entry name" value="Amidohydro_1"/>
    <property type="match status" value="1"/>
</dbReference>
<keyword evidence="5 8" id="KW-0378">Hydrolase</keyword>
<dbReference type="UniPathway" id="UPA00603">
    <property type="reaction ID" value="UER00660"/>
</dbReference>
<gene>
    <name evidence="10" type="ORF">PLANPX_4024</name>
</gene>
<dbReference type="RefSeq" id="WP_152099990.1">
    <property type="nucleotide sequence ID" value="NZ_AP021861.1"/>
</dbReference>
<reference evidence="11" key="1">
    <citation type="submission" date="2019-10" db="EMBL/GenBank/DDBJ databases">
        <title>Lacipirellula parvula gen. nov., sp. nov., representing a lineage of planctomycetes widespread in freshwater anoxic habitats, and description of the family Lacipirellulaceae.</title>
        <authorList>
            <person name="Dedysh S.N."/>
            <person name="Kulichevskaya I.S."/>
            <person name="Beletsky A.V."/>
            <person name="Rakitin A.L."/>
            <person name="Mardanov A.V."/>
            <person name="Ivanova A.A."/>
            <person name="Saltykova V.X."/>
            <person name="Rijpstra W.I.C."/>
            <person name="Sinninghe Damste J.S."/>
            <person name="Ravin N.V."/>
        </authorList>
    </citation>
    <scope>NUCLEOTIDE SEQUENCE [LARGE SCALE GENOMIC DNA]</scope>
    <source>
        <strain evidence="11">PX69</strain>
    </source>
</reference>
<name>A0A5K7XEG8_9BACT</name>
<evidence type="ECO:0000256" key="4">
    <source>
        <dbReference type="ARBA" id="ARBA00022723"/>
    </source>
</evidence>
<comment type="similarity">
    <text evidence="2 8">Belongs to the metallo-dependent hydrolases superfamily. ATZ/TRZ family.</text>
</comment>
<organism evidence="10 11">
    <name type="scientific">Lacipirellula parvula</name>
    <dbReference type="NCBI Taxonomy" id="2650471"/>
    <lineage>
        <taxon>Bacteria</taxon>
        <taxon>Pseudomonadati</taxon>
        <taxon>Planctomycetota</taxon>
        <taxon>Planctomycetia</taxon>
        <taxon>Pirellulales</taxon>
        <taxon>Lacipirellulaceae</taxon>
        <taxon>Lacipirellula</taxon>
    </lineage>
</organism>
<sequence length="471" mass="52371">MSSSLSAVRGAFFDFVDDPWKHIGNEQASARFVKDGLLVTENGLIKEFGAFDEVSKRYANVPVTHIKNRLIMPGFIDGHIHFPQTRVLGAYGAQLLDWLQESIFPEELKFRDRDYARGAAKQFFDALLAGGTTTCQAFTTSSPVSTEEFFAEAERRNMRTIAGLTGIDRFAPDDFLIGPDEFYRESKRLIEQYHRKGRHLYAITPRFAVGCTSELMNRCAQLKREHNDCWINTHISENPSEVRTAKIHFPDCNDYTEVHEKHGLLGPKFTAGHGIWLSNDEFRRFSKAGAAISFCPLSNLFLGSGLFRLGRALDPEHRVRISLGCDMGGGNAFSLIRVMEEAYKVGMCNNTMLDGSVNPREQDSAEAERNKLSAYRAFYLATLGGAESLYIDDLLGNFNVGKEADFVALDWNGGQAAMAWHQSLVTEGTPATMEEAAKLLFGILAIGDDRNVDETWIAGKRAYSKSGGAVA</sequence>
<evidence type="ECO:0000313" key="10">
    <source>
        <dbReference type="EMBL" id="BBO34412.1"/>
    </source>
</evidence>
<dbReference type="SUPFAM" id="SSF51338">
    <property type="entry name" value="Composite domain of metallo-dependent hydrolases"/>
    <property type="match status" value="2"/>
</dbReference>
<comment type="cofactor">
    <cofactor evidence="8">
        <name>Zn(2+)</name>
        <dbReference type="ChEBI" id="CHEBI:29105"/>
    </cofactor>
    <text evidence="8">Binds 1 zinc ion per subunit.</text>
</comment>
<evidence type="ECO:0000256" key="7">
    <source>
        <dbReference type="NCBIfam" id="TIGR02967"/>
    </source>
</evidence>
<dbReference type="InterPro" id="IPR006680">
    <property type="entry name" value="Amidohydro-rel"/>
</dbReference>
<dbReference type="GO" id="GO:0008270">
    <property type="term" value="F:zinc ion binding"/>
    <property type="evidence" value="ECO:0007669"/>
    <property type="project" value="UniProtKB-UniRule"/>
</dbReference>
<dbReference type="EC" id="3.5.4.3" evidence="3 7"/>